<dbReference type="Proteomes" id="UP001375240">
    <property type="component" value="Unassembled WGS sequence"/>
</dbReference>
<dbReference type="AlphaFoldDB" id="A0AAV9UQ74"/>
<proteinExistence type="predicted"/>
<evidence type="ECO:0000256" key="1">
    <source>
        <dbReference type="SAM" id="MobiDB-lite"/>
    </source>
</evidence>
<gene>
    <name evidence="2" type="ORF">TWF696_006919</name>
</gene>
<dbReference type="EMBL" id="JAVHNQ010000005">
    <property type="protein sequence ID" value="KAK6346811.1"/>
    <property type="molecule type" value="Genomic_DNA"/>
</dbReference>
<keyword evidence="3" id="KW-1185">Reference proteome</keyword>
<accession>A0AAV9UQ74</accession>
<sequence>MFSARSRFGPFSCAFFCWIIIVLLGISTFSRISLVSFRAVSRFDHDAEVATSGHSPQGHRPYEGTLEEDGNNADRTKVDKPISNVTWHLDVKRAGDDEDIETGASDDETTDIGVSDSPGDRPGDGEDIETGASDDETTDIGVSDSPGDRPGSSEIWSNAQRRGAELIKGIPKSRDPGYPYNEPDRKTIERQYNPRMGLEPLVCPARVKIFLERMGSKSILGNPKPSYQNVEINSRTISAGTIHILSSEPDQHFIFSADGLEHEEDWHALMQIYWWRRSQNIDIDSPRPLRYITAQVKDKNSIVVLEMVLAKASLQPNEETFYAYEEDEFEEDADNKSSYEIWSALLGVPEIGAIQRMLNEYYRFFGMRSILSIGVQVNNVPDGSQGERDAMVLVTLEDPVIAEGNKYISHGPRSIVSVAIISEPAALVEFGGFQIFDWRDSTPYRVDILKYEKVAFQWLLSDDKDPFAVDVDQGNFHAHFSTMGGTIILENTSPRDDRRFFGNLIYEMWRHKRGASPLQYIFFLDPSAESVRIITEAYEAKRVEVDDPMILWASRQAWEVHNLLSEATYSDNQQKIDAHFFKRLLLALEVGAVGHMALDPDQWRALGSPHFISVEVAPSARPGHKFALGVRLESKHLEEEIAKEDGLRPNDWDIIDAAVLDEKWGEIYGPNFINLAMDLLLEGILIRLESRCRQSLRGGSIDKEKKSWDQQQVTFYRVANTFDRVANSASALMEAVVASDRLKSGKIFNPLLTPAYQSIPAEILDDKAKVYWEIVCELKRPNDRLKRGFRASLSLDHGHIIISSVPEPNKYGNYTDFSLVKSLTWGWEDLSRYPLAGKKVPLEYISILHVSDWTRMFLENIAILFGWSGQK</sequence>
<feature type="compositionally biased region" description="Acidic residues" evidence="1">
    <location>
        <begin position="125"/>
        <end position="138"/>
    </location>
</feature>
<comment type="caution">
    <text evidence="2">The sequence shown here is derived from an EMBL/GenBank/DDBJ whole genome shotgun (WGS) entry which is preliminary data.</text>
</comment>
<protein>
    <submittedName>
        <fullName evidence="2">Uncharacterized protein</fullName>
    </submittedName>
</protein>
<reference evidence="2 3" key="1">
    <citation type="submission" date="2019-10" db="EMBL/GenBank/DDBJ databases">
        <authorList>
            <person name="Palmer J.M."/>
        </authorList>
    </citation>
    <scope>NUCLEOTIDE SEQUENCE [LARGE SCALE GENOMIC DNA]</scope>
    <source>
        <strain evidence="2 3">TWF696</strain>
    </source>
</reference>
<organism evidence="2 3">
    <name type="scientific">Orbilia brochopaga</name>
    <dbReference type="NCBI Taxonomy" id="3140254"/>
    <lineage>
        <taxon>Eukaryota</taxon>
        <taxon>Fungi</taxon>
        <taxon>Dikarya</taxon>
        <taxon>Ascomycota</taxon>
        <taxon>Pezizomycotina</taxon>
        <taxon>Orbiliomycetes</taxon>
        <taxon>Orbiliales</taxon>
        <taxon>Orbiliaceae</taxon>
        <taxon>Orbilia</taxon>
    </lineage>
</organism>
<name>A0AAV9UQ74_9PEZI</name>
<feature type="region of interest" description="Disordered" evidence="1">
    <location>
        <begin position="48"/>
        <end position="155"/>
    </location>
</feature>
<evidence type="ECO:0000313" key="2">
    <source>
        <dbReference type="EMBL" id="KAK6346811.1"/>
    </source>
</evidence>
<evidence type="ECO:0000313" key="3">
    <source>
        <dbReference type="Proteomes" id="UP001375240"/>
    </source>
</evidence>
<feature type="compositionally biased region" description="Acidic residues" evidence="1">
    <location>
        <begin position="96"/>
        <end position="110"/>
    </location>
</feature>